<dbReference type="InterPro" id="IPR009875">
    <property type="entry name" value="PilZ_domain"/>
</dbReference>
<organism evidence="3 4">
    <name type="scientific">Marinobacter zhanjiangensis</name>
    <dbReference type="NCBI Taxonomy" id="578215"/>
    <lineage>
        <taxon>Bacteria</taxon>
        <taxon>Pseudomonadati</taxon>
        <taxon>Pseudomonadota</taxon>
        <taxon>Gammaproteobacteria</taxon>
        <taxon>Pseudomonadales</taxon>
        <taxon>Marinobacteraceae</taxon>
        <taxon>Marinobacter</taxon>
    </lineage>
</organism>
<evidence type="ECO:0000259" key="2">
    <source>
        <dbReference type="Pfam" id="PF07238"/>
    </source>
</evidence>
<reference evidence="4" key="1">
    <citation type="journal article" date="2019" name="Int. J. Syst. Evol. Microbiol.">
        <title>The Global Catalogue of Microorganisms (GCM) 10K type strain sequencing project: providing services to taxonomists for standard genome sequencing and annotation.</title>
        <authorList>
            <consortium name="The Broad Institute Genomics Platform"/>
            <consortium name="The Broad Institute Genome Sequencing Center for Infectious Disease"/>
            <person name="Wu L."/>
            <person name="Ma J."/>
        </authorList>
    </citation>
    <scope>NUCLEOTIDE SEQUENCE [LARGE SCALE GENOMIC DNA]</scope>
    <source>
        <strain evidence="4">KCTC 22280</strain>
    </source>
</reference>
<comment type="caution">
    <text evidence="3">The sequence shown here is derived from an EMBL/GenBank/DDBJ whole genome shotgun (WGS) entry which is preliminary data.</text>
</comment>
<dbReference type="Pfam" id="PF07238">
    <property type="entry name" value="PilZ"/>
    <property type="match status" value="1"/>
</dbReference>
<dbReference type="Proteomes" id="UP000601597">
    <property type="component" value="Unassembled WGS sequence"/>
</dbReference>
<feature type="domain" description="PilZ" evidence="2">
    <location>
        <begin position="30"/>
        <end position="125"/>
    </location>
</feature>
<accession>A0ABQ3B6R7</accession>
<evidence type="ECO:0000256" key="1">
    <source>
        <dbReference type="SAM" id="MobiDB-lite"/>
    </source>
</evidence>
<protein>
    <recommendedName>
        <fullName evidence="2">PilZ domain-containing protein</fullName>
    </recommendedName>
</protein>
<evidence type="ECO:0000313" key="4">
    <source>
        <dbReference type="Proteomes" id="UP000601597"/>
    </source>
</evidence>
<evidence type="ECO:0000313" key="3">
    <source>
        <dbReference type="EMBL" id="GGY82245.1"/>
    </source>
</evidence>
<name>A0ABQ3B6R7_9GAMM</name>
<feature type="region of interest" description="Disordered" evidence="1">
    <location>
        <begin position="50"/>
        <end position="72"/>
    </location>
</feature>
<dbReference type="RefSeq" id="WP_189577841.1">
    <property type="nucleotide sequence ID" value="NZ_BMXV01000008.1"/>
</dbReference>
<dbReference type="EMBL" id="BMXV01000008">
    <property type="protein sequence ID" value="GGY82245.1"/>
    <property type="molecule type" value="Genomic_DNA"/>
</dbReference>
<proteinExistence type="predicted"/>
<gene>
    <name evidence="3" type="ORF">GCM10007071_32050</name>
</gene>
<sequence length="144" mass="15744">MSKSWKKQRIMINKDPYAFGDNELDPDHEQRDEFRLVGRASVSLELESAEPGEVGQARVAPAESSDVSPGGLRLITREPLTEGALLPASISLQGEVAACALTVEVIWCRAVNDGRWQSGLRILDTGDSEYLAWMDGVARAMEGQ</sequence>
<keyword evidence="4" id="KW-1185">Reference proteome</keyword>